<dbReference type="SMART" id="SM00184">
    <property type="entry name" value="RING"/>
    <property type="match status" value="1"/>
</dbReference>
<dbReference type="Gene3D" id="3.30.40.10">
    <property type="entry name" value="Zinc/RING finger domain, C3HC4 (zinc finger)"/>
    <property type="match status" value="1"/>
</dbReference>
<dbReference type="Proteomes" id="UP000266841">
    <property type="component" value="Unassembled WGS sequence"/>
</dbReference>
<name>K0TRA8_THAOC</name>
<dbReference type="OrthoDB" id="54347at2759"/>
<evidence type="ECO:0000256" key="4">
    <source>
        <dbReference type="PROSITE-ProRule" id="PRU00175"/>
    </source>
</evidence>
<gene>
    <name evidence="7" type="ORF">THAOC_00696</name>
</gene>
<feature type="region of interest" description="Disordered" evidence="5">
    <location>
        <begin position="120"/>
        <end position="169"/>
    </location>
</feature>
<dbReference type="SUPFAM" id="SSF57850">
    <property type="entry name" value="RING/U-box"/>
    <property type="match status" value="1"/>
</dbReference>
<evidence type="ECO:0000313" key="8">
    <source>
        <dbReference type="Proteomes" id="UP000266841"/>
    </source>
</evidence>
<evidence type="ECO:0000259" key="6">
    <source>
        <dbReference type="PROSITE" id="PS50089"/>
    </source>
</evidence>
<keyword evidence="8" id="KW-1185">Reference proteome</keyword>
<protein>
    <recommendedName>
        <fullName evidence="6">RING-type domain-containing protein</fullName>
    </recommendedName>
</protein>
<feature type="compositionally biased region" description="Basic and acidic residues" evidence="5">
    <location>
        <begin position="158"/>
        <end position="169"/>
    </location>
</feature>
<comment type="caution">
    <text evidence="7">The sequence shown here is derived from an EMBL/GenBank/DDBJ whole genome shotgun (WGS) entry which is preliminary data.</text>
</comment>
<dbReference type="EMBL" id="AGNL01000822">
    <property type="protein sequence ID" value="EJK77472.1"/>
    <property type="molecule type" value="Genomic_DNA"/>
</dbReference>
<dbReference type="InterPro" id="IPR013083">
    <property type="entry name" value="Znf_RING/FYVE/PHD"/>
</dbReference>
<evidence type="ECO:0000256" key="2">
    <source>
        <dbReference type="ARBA" id="ARBA00022771"/>
    </source>
</evidence>
<dbReference type="InterPro" id="IPR001841">
    <property type="entry name" value="Znf_RING"/>
</dbReference>
<keyword evidence="1" id="KW-0479">Metal-binding</keyword>
<evidence type="ECO:0000256" key="5">
    <source>
        <dbReference type="SAM" id="MobiDB-lite"/>
    </source>
</evidence>
<dbReference type="AlphaFoldDB" id="K0TRA8"/>
<feature type="region of interest" description="Disordered" evidence="5">
    <location>
        <begin position="505"/>
        <end position="525"/>
    </location>
</feature>
<feature type="region of interest" description="Disordered" evidence="5">
    <location>
        <begin position="185"/>
        <end position="213"/>
    </location>
</feature>
<dbReference type="InterPro" id="IPR017907">
    <property type="entry name" value="Znf_RING_CS"/>
</dbReference>
<reference evidence="7 8" key="1">
    <citation type="journal article" date="2012" name="Genome Biol.">
        <title>Genome and low-iron response of an oceanic diatom adapted to chronic iron limitation.</title>
        <authorList>
            <person name="Lommer M."/>
            <person name="Specht M."/>
            <person name="Roy A.S."/>
            <person name="Kraemer L."/>
            <person name="Andreson R."/>
            <person name="Gutowska M.A."/>
            <person name="Wolf J."/>
            <person name="Bergner S.V."/>
            <person name="Schilhabel M.B."/>
            <person name="Klostermeier U.C."/>
            <person name="Beiko R.G."/>
            <person name="Rosenstiel P."/>
            <person name="Hippler M."/>
            <person name="Laroche J."/>
        </authorList>
    </citation>
    <scope>NUCLEOTIDE SEQUENCE [LARGE SCALE GENOMIC DNA]</scope>
    <source>
        <strain evidence="7 8">CCMP1005</strain>
    </source>
</reference>
<keyword evidence="2 4" id="KW-0863">Zinc-finger</keyword>
<dbReference type="PROSITE" id="PS50089">
    <property type="entry name" value="ZF_RING_2"/>
    <property type="match status" value="1"/>
</dbReference>
<accession>K0TRA8</accession>
<evidence type="ECO:0000313" key="7">
    <source>
        <dbReference type="EMBL" id="EJK77472.1"/>
    </source>
</evidence>
<keyword evidence="3" id="KW-0862">Zinc</keyword>
<evidence type="ECO:0000256" key="3">
    <source>
        <dbReference type="ARBA" id="ARBA00022833"/>
    </source>
</evidence>
<dbReference type="PROSITE" id="PS00518">
    <property type="entry name" value="ZF_RING_1"/>
    <property type="match status" value="1"/>
</dbReference>
<feature type="non-terminal residue" evidence="7">
    <location>
        <position position="569"/>
    </location>
</feature>
<sequence length="569" mass="64439">MLVELTDEETTCSICCSKFSSDTANADDEIRKHLPVLSSSRCDHWFCHGCILREQLRVAEDNNGKIPKWLKCMTCREKTSFRPGEPKYHRLLIDLLGRGQQYTATKIKQEERGDIVSQVSYDADEANPSKEDNVDEQPSLEKGDSPALDNESSNQHAAKHEELPAEKLHVHVKFEEPEDIIDEHLTDSSRENEATEDDCVTNHAPENEETNTSSLVNEQKNIIHLIELLQYQVRHSKAPQVFETIDEILTQTELITPSIILELPLGDVVRSARKKFGNEYPEMKMKCKALSSEMRRIYEKEAKYGVQAANGKRTVEQVGLSEHNKMPRLTLLDEVHSGTQGHITLIDLDSEEIIFIECRSQKFGSALTQKICVYRPIGDAYEGWSLGIVQCYKGIDESIVLYEWDGDESVFGATTWEEQRSHFTQFELALPDIELRWVNQVSGRTPIGGSVPEETRRSIDHCIQNLREGSDDWPVEVPEYPKTGTGPLGFDRFGLTEEDKKQMPFSDAFRKTRKGTKRGSTDDTSADRDIIQLGCRESPIKLIGKPDGLVVLVTDLDDNILSVEDATRI</sequence>
<organism evidence="7 8">
    <name type="scientific">Thalassiosira oceanica</name>
    <name type="common">Marine diatom</name>
    <dbReference type="NCBI Taxonomy" id="159749"/>
    <lineage>
        <taxon>Eukaryota</taxon>
        <taxon>Sar</taxon>
        <taxon>Stramenopiles</taxon>
        <taxon>Ochrophyta</taxon>
        <taxon>Bacillariophyta</taxon>
        <taxon>Coscinodiscophyceae</taxon>
        <taxon>Thalassiosirophycidae</taxon>
        <taxon>Thalassiosirales</taxon>
        <taxon>Thalassiosiraceae</taxon>
        <taxon>Thalassiosira</taxon>
    </lineage>
</organism>
<evidence type="ECO:0000256" key="1">
    <source>
        <dbReference type="ARBA" id="ARBA00022723"/>
    </source>
</evidence>
<dbReference type="GO" id="GO:0008270">
    <property type="term" value="F:zinc ion binding"/>
    <property type="evidence" value="ECO:0007669"/>
    <property type="project" value="UniProtKB-KW"/>
</dbReference>
<dbReference type="eggNOG" id="ENOG502RVES">
    <property type="taxonomic scope" value="Eukaryota"/>
</dbReference>
<proteinExistence type="predicted"/>
<feature type="domain" description="RING-type" evidence="6">
    <location>
        <begin position="12"/>
        <end position="76"/>
    </location>
</feature>